<dbReference type="Proteomes" id="UP000326857">
    <property type="component" value="Unassembled WGS sequence"/>
</dbReference>
<evidence type="ECO:0000313" key="2">
    <source>
        <dbReference type="Proteomes" id="UP000326857"/>
    </source>
</evidence>
<dbReference type="AlphaFoldDB" id="A0A5E7ZU15"/>
<evidence type="ECO:0000313" key="1">
    <source>
        <dbReference type="EMBL" id="VVT22724.1"/>
    </source>
</evidence>
<organism evidence="1 2">
    <name type="scientific">Sphingomonas aurantiaca</name>
    <dbReference type="NCBI Taxonomy" id="185949"/>
    <lineage>
        <taxon>Bacteria</taxon>
        <taxon>Pseudomonadati</taxon>
        <taxon>Pseudomonadota</taxon>
        <taxon>Alphaproteobacteria</taxon>
        <taxon>Sphingomonadales</taxon>
        <taxon>Sphingomonadaceae</taxon>
        <taxon>Sphingomonas</taxon>
    </lineage>
</organism>
<gene>
    <name evidence="1" type="ORF">SPHINGO391_470399</name>
</gene>
<dbReference type="EMBL" id="CABVLI010000042">
    <property type="protein sequence ID" value="VVT22724.1"/>
    <property type="molecule type" value="Genomic_DNA"/>
</dbReference>
<accession>A0A5E7ZU15</accession>
<name>A0A5E7ZU15_9SPHN</name>
<protein>
    <submittedName>
        <fullName evidence="1">Uncharacterized protein</fullName>
    </submittedName>
</protein>
<proteinExistence type="predicted"/>
<reference evidence="1 2" key="1">
    <citation type="submission" date="2019-09" db="EMBL/GenBank/DDBJ databases">
        <authorList>
            <person name="Dittami M. S."/>
        </authorList>
    </citation>
    <scope>NUCLEOTIDE SEQUENCE [LARGE SCALE GENOMIC DNA]</scope>
    <source>
        <strain evidence="1">SPHINGO391</strain>
    </source>
</reference>
<sequence length="47" mass="4672">MCTATGAAVVAVAGPTAPSTQVVLKTMVQRTAATVRAMSVLIMVGPL</sequence>